<name>A0A450UAF6_9GAMM</name>
<dbReference type="GO" id="GO:0009245">
    <property type="term" value="P:lipid A biosynthetic process"/>
    <property type="evidence" value="ECO:0007669"/>
    <property type="project" value="UniProtKB-UniRule"/>
</dbReference>
<evidence type="ECO:0000256" key="5">
    <source>
        <dbReference type="ARBA" id="ARBA00022516"/>
    </source>
</evidence>
<keyword evidence="9 13" id="KW-0418">Kinase</keyword>
<keyword evidence="7 13" id="KW-0808">Transferase</keyword>
<evidence type="ECO:0000256" key="1">
    <source>
        <dbReference type="ARBA" id="ARBA00002274"/>
    </source>
</evidence>
<evidence type="ECO:0000256" key="8">
    <source>
        <dbReference type="ARBA" id="ARBA00022741"/>
    </source>
</evidence>
<evidence type="ECO:0000256" key="12">
    <source>
        <dbReference type="ARBA" id="ARBA00029757"/>
    </source>
</evidence>
<dbReference type="InterPro" id="IPR027417">
    <property type="entry name" value="P-loop_NTPase"/>
</dbReference>
<feature type="region of interest" description="Disordered" evidence="14">
    <location>
        <begin position="211"/>
        <end position="235"/>
    </location>
</feature>
<gene>
    <name evidence="13" type="primary">lpxK</name>
    <name evidence="15" type="ORF">BECKLFY1418A_GA0070994_100636</name>
</gene>
<sequence>MLTLRLLLPRVWYTPRHPLSRALAPLAGLFCMAVSVRRFAYGRHVLATHHPGVPVIVVGNITTGGTGKTPLVIWLADFLRRHGLRPGIVVRGYGGKAKRWPQWVDANSDPTLVGDEAVLLAHRTACRVVAAPDRVAAARALVAGNDCDLILCDDGLQHYALARDMEIAVVDGVLGVGNGRCLPAGPLREPVSRLAGVDLVIRNTQARDEIHNGVHDQPHDPVDNEIHDRPHDVADRGQRNTNASHMDAHGVPPHNLYAHDANEYRMTLTPGDPMTVADNRGRPLGFFKDTPVHAVCGIGHPERFFGTLRQLGIPIRPHAFPDHHAFRAEDLAFEDELPILMTEKDAVKCRRFAGARHWYLPVNAELDPALGARLLEILSD</sequence>
<protein>
    <recommendedName>
        <fullName evidence="4 13">Tetraacyldisaccharide 4'-kinase</fullName>
        <ecNumber evidence="3 13">2.7.1.130</ecNumber>
    </recommendedName>
    <alternativeName>
        <fullName evidence="12 13">Lipid A 4'-kinase</fullName>
    </alternativeName>
</protein>
<dbReference type="SUPFAM" id="SSF52540">
    <property type="entry name" value="P-loop containing nucleoside triphosphate hydrolases"/>
    <property type="match status" value="1"/>
</dbReference>
<evidence type="ECO:0000256" key="4">
    <source>
        <dbReference type="ARBA" id="ARBA00016436"/>
    </source>
</evidence>
<evidence type="ECO:0000256" key="13">
    <source>
        <dbReference type="HAMAP-Rule" id="MF_00409"/>
    </source>
</evidence>
<keyword evidence="10 13" id="KW-0067">ATP-binding</keyword>
<comment type="function">
    <text evidence="1 13">Transfers the gamma-phosphate of ATP to the 4'-position of a tetraacyldisaccharide 1-phosphate intermediate (termed DS-1-P) to form tetraacyldisaccharide 1,4'-bis-phosphate (lipid IVA).</text>
</comment>
<comment type="catalytic activity">
    <reaction evidence="13">
        <text>a lipid A disaccharide + ATP = a lipid IVA + ADP + H(+)</text>
        <dbReference type="Rhea" id="RHEA:67840"/>
        <dbReference type="ChEBI" id="CHEBI:15378"/>
        <dbReference type="ChEBI" id="CHEBI:30616"/>
        <dbReference type="ChEBI" id="CHEBI:176343"/>
        <dbReference type="ChEBI" id="CHEBI:176425"/>
        <dbReference type="ChEBI" id="CHEBI:456216"/>
        <dbReference type="EC" id="2.7.1.130"/>
    </reaction>
</comment>
<dbReference type="HAMAP" id="MF_00409">
    <property type="entry name" value="LpxK"/>
    <property type="match status" value="1"/>
</dbReference>
<evidence type="ECO:0000256" key="9">
    <source>
        <dbReference type="ARBA" id="ARBA00022777"/>
    </source>
</evidence>
<evidence type="ECO:0000256" key="3">
    <source>
        <dbReference type="ARBA" id="ARBA00012071"/>
    </source>
</evidence>
<dbReference type="EC" id="2.7.1.130" evidence="3 13"/>
<dbReference type="GO" id="GO:0009244">
    <property type="term" value="P:lipopolysaccharide core region biosynthetic process"/>
    <property type="evidence" value="ECO:0007669"/>
    <property type="project" value="TreeGrafter"/>
</dbReference>
<keyword evidence="11 13" id="KW-0443">Lipid metabolism</keyword>
<dbReference type="InterPro" id="IPR003758">
    <property type="entry name" value="LpxK"/>
</dbReference>
<keyword evidence="8 13" id="KW-0547">Nucleotide-binding</keyword>
<dbReference type="PANTHER" id="PTHR42724:SF1">
    <property type="entry name" value="TETRAACYLDISACCHARIDE 4'-KINASE, MITOCHONDRIAL-RELATED"/>
    <property type="match status" value="1"/>
</dbReference>
<dbReference type="GO" id="GO:0005886">
    <property type="term" value="C:plasma membrane"/>
    <property type="evidence" value="ECO:0007669"/>
    <property type="project" value="TreeGrafter"/>
</dbReference>
<dbReference type="EMBL" id="CAADFH010000006">
    <property type="protein sequence ID" value="VFJ89094.1"/>
    <property type="molecule type" value="Genomic_DNA"/>
</dbReference>
<keyword evidence="5 13" id="KW-0444">Lipid biosynthesis</keyword>
<dbReference type="UniPathway" id="UPA00359">
    <property type="reaction ID" value="UER00482"/>
</dbReference>
<dbReference type="Pfam" id="PF02606">
    <property type="entry name" value="LpxK"/>
    <property type="match status" value="1"/>
</dbReference>
<evidence type="ECO:0000313" key="15">
    <source>
        <dbReference type="EMBL" id="VFJ89094.1"/>
    </source>
</evidence>
<evidence type="ECO:0000256" key="2">
    <source>
        <dbReference type="ARBA" id="ARBA00004870"/>
    </source>
</evidence>
<dbReference type="PANTHER" id="PTHR42724">
    <property type="entry name" value="TETRAACYLDISACCHARIDE 4'-KINASE"/>
    <property type="match status" value="1"/>
</dbReference>
<comment type="pathway">
    <text evidence="2 13">Glycolipid biosynthesis; lipid IV(A) biosynthesis; lipid IV(A) from (3R)-3-hydroxytetradecanoyl-[acyl-carrier-protein] and UDP-N-acetyl-alpha-D-glucosamine: step 6/6.</text>
</comment>
<reference evidence="15" key="1">
    <citation type="submission" date="2019-02" db="EMBL/GenBank/DDBJ databases">
        <authorList>
            <person name="Gruber-Vodicka R. H."/>
            <person name="Seah K. B. B."/>
        </authorList>
    </citation>
    <scope>NUCLEOTIDE SEQUENCE</scope>
    <source>
        <strain evidence="15">BECK_M6</strain>
    </source>
</reference>
<organism evidence="15">
    <name type="scientific">Candidatus Kentrum sp. LFY</name>
    <dbReference type="NCBI Taxonomy" id="2126342"/>
    <lineage>
        <taxon>Bacteria</taxon>
        <taxon>Pseudomonadati</taxon>
        <taxon>Pseudomonadota</taxon>
        <taxon>Gammaproteobacteria</taxon>
        <taxon>Candidatus Kentrum</taxon>
    </lineage>
</organism>
<proteinExistence type="inferred from homology"/>
<dbReference type="AlphaFoldDB" id="A0A450UAF6"/>
<accession>A0A450UAF6</accession>
<dbReference type="GO" id="GO:0009029">
    <property type="term" value="F:lipid-A 4'-kinase activity"/>
    <property type="evidence" value="ECO:0007669"/>
    <property type="project" value="UniProtKB-UniRule"/>
</dbReference>
<dbReference type="NCBIfam" id="TIGR00682">
    <property type="entry name" value="lpxK"/>
    <property type="match status" value="1"/>
</dbReference>
<keyword evidence="6 13" id="KW-0441">Lipid A biosynthesis</keyword>
<comment type="similarity">
    <text evidence="13">Belongs to the LpxK family.</text>
</comment>
<evidence type="ECO:0000256" key="7">
    <source>
        <dbReference type="ARBA" id="ARBA00022679"/>
    </source>
</evidence>
<dbReference type="GO" id="GO:0005524">
    <property type="term" value="F:ATP binding"/>
    <property type="evidence" value="ECO:0007669"/>
    <property type="project" value="UniProtKB-UniRule"/>
</dbReference>
<evidence type="ECO:0000256" key="14">
    <source>
        <dbReference type="SAM" id="MobiDB-lite"/>
    </source>
</evidence>
<evidence type="ECO:0000256" key="6">
    <source>
        <dbReference type="ARBA" id="ARBA00022556"/>
    </source>
</evidence>
<evidence type="ECO:0000256" key="10">
    <source>
        <dbReference type="ARBA" id="ARBA00022840"/>
    </source>
</evidence>
<feature type="binding site" evidence="13">
    <location>
        <begin position="62"/>
        <end position="69"/>
    </location>
    <ligand>
        <name>ATP</name>
        <dbReference type="ChEBI" id="CHEBI:30616"/>
    </ligand>
</feature>
<evidence type="ECO:0000256" key="11">
    <source>
        <dbReference type="ARBA" id="ARBA00023098"/>
    </source>
</evidence>